<dbReference type="NCBIfam" id="TIGR01537">
    <property type="entry name" value="portal_HK97"/>
    <property type="match status" value="1"/>
</dbReference>
<keyword evidence="2" id="KW-1185">Reference proteome</keyword>
<name>A0A7W6RFX2_9PROT</name>
<sequence>MMGLLRRLMGRGEARSYHPRDPALAGLFGATEAASGMTVTPDSAMRATAVYACVQYLARTLAAMPLILHRRLSDGGKARDPDHPLSRLLHDQPNGWQTAFEFRAMLQAHLCLRGNAYARILATNGGAVTALVPLHPDRVRPLERRVNGRLAYEHWPCEAGRGREMLLQEEVLHLRGLSLSADGVLGLSPIDAMREAVGLALAAEAYGARFYRNNARPGMVIKHPGRLSPEAGRRLKEAWNSQYAGAANAHKTAVLEEGMDIVPIGMTAEQAQFLETRKFQRSEIAAIFGVPPHKIGDLERATFSNIEHQAIEVVTDTIRPWAVVWEQALTRDLFTEDMRRTHMVAFNLDGLLRGDIESRYRAYATGRQWGWLSANDVREREDMNRIDGGDLYLAPVNMTPAEQLANAVGEIARQSGGGDGGS</sequence>
<accession>A0A7W6RFX2</accession>
<dbReference type="RefSeq" id="WP_221238516.1">
    <property type="nucleotide sequence ID" value="NZ_JACIGK010000030.1"/>
</dbReference>
<protein>
    <submittedName>
        <fullName evidence="1">HK97 family phage portal protein</fullName>
    </submittedName>
</protein>
<dbReference type="EMBL" id="JACIGK010000030">
    <property type="protein sequence ID" value="MBB4267600.1"/>
    <property type="molecule type" value="Genomic_DNA"/>
</dbReference>
<dbReference type="InterPro" id="IPR006944">
    <property type="entry name" value="Phage/GTA_portal"/>
</dbReference>
<dbReference type="InterPro" id="IPR006427">
    <property type="entry name" value="Portal_HK97"/>
</dbReference>
<comment type="caution">
    <text evidence="1">The sequence shown here is derived from an EMBL/GenBank/DDBJ whole genome shotgun (WGS) entry which is preliminary data.</text>
</comment>
<dbReference type="Pfam" id="PF04860">
    <property type="entry name" value="Phage_portal"/>
    <property type="match status" value="1"/>
</dbReference>
<dbReference type="Proteomes" id="UP000554286">
    <property type="component" value="Unassembled WGS sequence"/>
</dbReference>
<gene>
    <name evidence="1" type="ORF">GGD89_003247</name>
</gene>
<evidence type="ECO:0000313" key="1">
    <source>
        <dbReference type="EMBL" id="MBB4267600.1"/>
    </source>
</evidence>
<reference evidence="1 2" key="1">
    <citation type="submission" date="2020-08" db="EMBL/GenBank/DDBJ databases">
        <title>Genome sequencing of Purple Non-Sulfur Bacteria from various extreme environments.</title>
        <authorList>
            <person name="Mayer M."/>
        </authorList>
    </citation>
    <scope>NUCLEOTIDE SEQUENCE [LARGE SCALE GENOMIC DNA]</scope>
    <source>
        <strain evidence="1 2">JA131</strain>
    </source>
</reference>
<evidence type="ECO:0000313" key="2">
    <source>
        <dbReference type="Proteomes" id="UP000554286"/>
    </source>
</evidence>
<proteinExistence type="predicted"/>
<organism evidence="1 2">
    <name type="scientific">Roseospira visakhapatnamensis</name>
    <dbReference type="NCBI Taxonomy" id="390880"/>
    <lineage>
        <taxon>Bacteria</taxon>
        <taxon>Pseudomonadati</taxon>
        <taxon>Pseudomonadota</taxon>
        <taxon>Alphaproteobacteria</taxon>
        <taxon>Rhodospirillales</taxon>
        <taxon>Rhodospirillaceae</taxon>
        <taxon>Roseospira</taxon>
    </lineage>
</organism>
<dbReference type="AlphaFoldDB" id="A0A7W6RFX2"/>